<dbReference type="Proteomes" id="UP001597561">
    <property type="component" value="Unassembled WGS sequence"/>
</dbReference>
<protein>
    <submittedName>
        <fullName evidence="1">CxxH/CxxC protein</fullName>
    </submittedName>
</protein>
<accession>A0ABW5ZI06</accession>
<gene>
    <name evidence="1" type="ORF">ACFS5P_06925</name>
</gene>
<evidence type="ECO:0000313" key="1">
    <source>
        <dbReference type="EMBL" id="MFD2911603.1"/>
    </source>
</evidence>
<dbReference type="NCBIfam" id="TIGR04129">
    <property type="entry name" value="CxxH_BA5709"/>
    <property type="match status" value="1"/>
</dbReference>
<comment type="caution">
    <text evidence="1">The sequence shown here is derived from an EMBL/GenBank/DDBJ whole genome shotgun (WGS) entry which is preliminary data.</text>
</comment>
<proteinExistence type="predicted"/>
<reference evidence="2" key="1">
    <citation type="journal article" date="2019" name="Int. J. Syst. Evol. Microbiol.">
        <title>The Global Catalogue of Microorganisms (GCM) 10K type strain sequencing project: providing services to taxonomists for standard genome sequencing and annotation.</title>
        <authorList>
            <consortium name="The Broad Institute Genomics Platform"/>
            <consortium name="The Broad Institute Genome Sequencing Center for Infectious Disease"/>
            <person name="Wu L."/>
            <person name="Ma J."/>
        </authorList>
    </citation>
    <scope>NUCLEOTIDE SEQUENCE [LARGE SCALE GENOMIC DNA]</scope>
    <source>
        <strain evidence="2">KCTC 13528</strain>
    </source>
</reference>
<evidence type="ECO:0000313" key="2">
    <source>
        <dbReference type="Proteomes" id="UP001597561"/>
    </source>
</evidence>
<dbReference type="EMBL" id="JBHUPG010000011">
    <property type="protein sequence ID" value="MFD2911603.1"/>
    <property type="molecule type" value="Genomic_DNA"/>
</dbReference>
<keyword evidence="2" id="KW-1185">Reference proteome</keyword>
<name>A0ABW5ZI06_9BACL</name>
<sequence length="54" mass="6191">MRILCCKEHVELGLDVIVDETEKLPDLKTVDNTSELSTKCEYCDETAIYIVENK</sequence>
<organism evidence="1 2">
    <name type="scientific">Jeotgalibacillus terrae</name>
    <dbReference type="NCBI Taxonomy" id="587735"/>
    <lineage>
        <taxon>Bacteria</taxon>
        <taxon>Bacillati</taxon>
        <taxon>Bacillota</taxon>
        <taxon>Bacilli</taxon>
        <taxon>Bacillales</taxon>
        <taxon>Caryophanaceae</taxon>
        <taxon>Jeotgalibacillus</taxon>
    </lineage>
</organism>
<dbReference type="RefSeq" id="WP_204730618.1">
    <property type="nucleotide sequence ID" value="NZ_JAFBDK010000020.1"/>
</dbReference>
<dbReference type="InterPro" id="IPR025626">
    <property type="entry name" value="YyzF"/>
</dbReference>
<dbReference type="Pfam" id="PF14116">
    <property type="entry name" value="YyzF"/>
    <property type="match status" value="1"/>
</dbReference>